<proteinExistence type="predicted"/>
<feature type="transmembrane region" description="Helical" evidence="1">
    <location>
        <begin position="138"/>
        <end position="160"/>
    </location>
</feature>
<evidence type="ECO:0000313" key="3">
    <source>
        <dbReference type="Proteomes" id="UP000277896"/>
    </source>
</evidence>
<dbReference type="EMBL" id="CP032744">
    <property type="protein sequence ID" value="AYJ39210.1"/>
    <property type="molecule type" value="Genomic_DNA"/>
</dbReference>
<keyword evidence="1" id="KW-0812">Transmembrane</keyword>
<evidence type="ECO:0000256" key="1">
    <source>
        <dbReference type="SAM" id="Phobius"/>
    </source>
</evidence>
<accession>A0AAD0TPP4</accession>
<organism evidence="2 3">
    <name type="scientific">Lactiplantibacillus paraplantarum</name>
    <dbReference type="NCBI Taxonomy" id="60520"/>
    <lineage>
        <taxon>Bacteria</taxon>
        <taxon>Bacillati</taxon>
        <taxon>Bacillota</taxon>
        <taxon>Bacilli</taxon>
        <taxon>Lactobacillales</taxon>
        <taxon>Lactobacillaceae</taxon>
        <taxon>Lactiplantibacillus</taxon>
    </lineage>
</organism>
<keyword evidence="1" id="KW-1133">Transmembrane helix</keyword>
<gene>
    <name evidence="2" type="ORF">LP667_10525</name>
</gene>
<keyword evidence="1" id="KW-0472">Membrane</keyword>
<dbReference type="KEGG" id="lpx:ASU28_10355"/>
<dbReference type="RefSeq" id="WP_033611966.1">
    <property type="nucleotide sequence ID" value="NZ_BJZG01000029.1"/>
</dbReference>
<feature type="transmembrane region" description="Helical" evidence="1">
    <location>
        <begin position="71"/>
        <end position="91"/>
    </location>
</feature>
<evidence type="ECO:0000313" key="2">
    <source>
        <dbReference type="EMBL" id="AYJ39210.1"/>
    </source>
</evidence>
<name>A0AAD0TPP4_9LACO</name>
<sequence>MKHRKQSDSVVGKQLREEYSSINNAQKIQEEKELNKTTDFFLDLLIYFISMIWMFFAFIDTSSLTMRYFAIVNFGVQTMFKLAMHLSFYSAMHKYHPEMRIRWLAFCIQALFFVGLLGLVFVFKLVSNVPGDSTFSDILKSLSGIMTLLDGVLIFFVGVLDKICWTFISYTDKGDK</sequence>
<feature type="transmembrane region" description="Helical" evidence="1">
    <location>
        <begin position="40"/>
        <end position="59"/>
    </location>
</feature>
<protein>
    <submittedName>
        <fullName evidence="2">Uncharacterized protein</fullName>
    </submittedName>
</protein>
<dbReference type="Proteomes" id="UP000277896">
    <property type="component" value="Chromosome"/>
</dbReference>
<dbReference type="AlphaFoldDB" id="A0AAD0TPP4"/>
<feature type="transmembrane region" description="Helical" evidence="1">
    <location>
        <begin position="103"/>
        <end position="126"/>
    </location>
</feature>
<reference evidence="2 3" key="1">
    <citation type="submission" date="2018-10" db="EMBL/GenBank/DDBJ databases">
        <title>Genome seuquencing of Lactobacillus species.</title>
        <authorList>
            <person name="Baek C."/>
            <person name="Yi H."/>
        </authorList>
    </citation>
    <scope>NUCLEOTIDE SEQUENCE [LARGE SCALE GENOMIC DNA]</scope>
    <source>
        <strain evidence="2 3">DSM 10667</strain>
    </source>
</reference>